<dbReference type="InterPro" id="IPR017441">
    <property type="entry name" value="Protein_kinase_ATP_BS"/>
</dbReference>
<protein>
    <recommendedName>
        <fullName evidence="1">non-specific serine/threonine protein kinase</fullName>
        <ecNumber evidence="1">2.7.11.1</ecNumber>
    </recommendedName>
</protein>
<dbReference type="EC" id="2.7.11.1" evidence="1"/>
<evidence type="ECO:0000259" key="12">
    <source>
        <dbReference type="PROSITE" id="PS50011"/>
    </source>
</evidence>
<evidence type="ECO:0000256" key="4">
    <source>
        <dbReference type="ARBA" id="ARBA00022741"/>
    </source>
</evidence>
<dbReference type="InterPro" id="IPR011009">
    <property type="entry name" value="Kinase-like_dom_sf"/>
</dbReference>
<dbReference type="NCBIfam" id="NF033483">
    <property type="entry name" value="PknB_PASTA_kin"/>
    <property type="match status" value="1"/>
</dbReference>
<comment type="catalytic activity">
    <reaction evidence="7">
        <text>L-threonyl-[protein] + ATP = O-phospho-L-threonyl-[protein] + ADP + H(+)</text>
        <dbReference type="Rhea" id="RHEA:46608"/>
        <dbReference type="Rhea" id="RHEA-COMP:11060"/>
        <dbReference type="Rhea" id="RHEA-COMP:11605"/>
        <dbReference type="ChEBI" id="CHEBI:15378"/>
        <dbReference type="ChEBI" id="CHEBI:30013"/>
        <dbReference type="ChEBI" id="CHEBI:30616"/>
        <dbReference type="ChEBI" id="CHEBI:61977"/>
        <dbReference type="ChEBI" id="CHEBI:456216"/>
        <dbReference type="EC" id="2.7.11.1"/>
    </reaction>
</comment>
<feature type="domain" description="PASTA" evidence="13">
    <location>
        <begin position="495"/>
        <end position="560"/>
    </location>
</feature>
<keyword evidence="11" id="KW-1133">Transmembrane helix</keyword>
<dbReference type="HOGENOM" id="CLU_000288_135_2_9"/>
<evidence type="ECO:0000256" key="10">
    <source>
        <dbReference type="SAM" id="MobiDB-lite"/>
    </source>
</evidence>
<feature type="domain" description="PASTA" evidence="13">
    <location>
        <begin position="427"/>
        <end position="494"/>
    </location>
</feature>
<dbReference type="Gene3D" id="3.30.200.20">
    <property type="entry name" value="Phosphorylase Kinase, domain 1"/>
    <property type="match status" value="1"/>
</dbReference>
<keyword evidence="2" id="KW-0723">Serine/threonine-protein kinase</keyword>
<dbReference type="AlphaFoldDB" id="C8NFL0"/>
<dbReference type="FunFam" id="3.30.200.20:FF:000035">
    <property type="entry name" value="Serine/threonine protein kinase Stk1"/>
    <property type="match status" value="1"/>
</dbReference>
<sequence>MFESGKTIGGRYKIQSHVGTGGMATVYLARDLILERPVAVKVLRFDFHSNEAAMRRFQREAQSATQLVHPNIVGVYDVGEENGTHYIVMEYVEGTDLKEYIRERGPLPPREAVRIMTQIVSAIEVAHQNRIIHRDIKPQNILIDKHGDVKITDFGIAIALSETSLTQTNTLLGSVHYLSPEQARGGMATIRSDIYALGIVLYELLVGEVPFEGESAVSIALKHFQEPLPRISLMLPTVPQSLENVVLKATAKEPLDRYNSCEEMLEDLQTCLNPERLNEPMFKPTTLNQETKVLQPIATEAIPRKIPTSSKEVPEIQFDEEKKPITQEPKKKRKKWPWILLLLITLIGAAAIFAYIQSAPKEVTIPDLSKYTEAEAKVKLADLNLEISDVQKVKSDTVEEGKVVETNPKAGSKVREKSKVVLKVSAGKDTVTIGNYVGNTFDKAKDELQKLGIAVEKKEIYSDTVEAGKVTEQSIAKDQKVVAKETKMILTVSKGKEPVTLVNLKGYTRSGVQEYAKQNGLKLQITEENSNETEDTVIKQSPAEGATLKQGDTLTVVISKGKGERVVSRKFTIPYEEKKQANNGNGNHTSTQEKQPNTVEVFIQDANNNINTAYRSFKITETTTISIDFTFNNQVNSGKYIIKKDGVTIDTGVVQ</sequence>
<dbReference type="SUPFAM" id="SSF56112">
    <property type="entry name" value="Protein kinase-like (PK-like)"/>
    <property type="match status" value="1"/>
</dbReference>
<evidence type="ECO:0000259" key="13">
    <source>
        <dbReference type="PROSITE" id="PS51178"/>
    </source>
</evidence>
<dbReference type="PROSITE" id="PS51178">
    <property type="entry name" value="PASTA"/>
    <property type="match status" value="3"/>
</dbReference>
<dbReference type="Pfam" id="PF03793">
    <property type="entry name" value="PASTA"/>
    <property type="match status" value="3"/>
</dbReference>
<dbReference type="GO" id="GO:0004674">
    <property type="term" value="F:protein serine/threonine kinase activity"/>
    <property type="evidence" value="ECO:0007669"/>
    <property type="project" value="UniProtKB-KW"/>
</dbReference>
<dbReference type="Proteomes" id="UP000005926">
    <property type="component" value="Unassembled WGS sequence"/>
</dbReference>
<evidence type="ECO:0000313" key="15">
    <source>
        <dbReference type="Proteomes" id="UP000005926"/>
    </source>
</evidence>
<feature type="domain" description="Protein kinase" evidence="12">
    <location>
        <begin position="12"/>
        <end position="282"/>
    </location>
</feature>
<dbReference type="PROSITE" id="PS00108">
    <property type="entry name" value="PROTEIN_KINASE_ST"/>
    <property type="match status" value="1"/>
</dbReference>
<dbReference type="EMBL" id="ACKZ01000016">
    <property type="protein sequence ID" value="EEW37346.1"/>
    <property type="molecule type" value="Genomic_DNA"/>
</dbReference>
<evidence type="ECO:0000256" key="8">
    <source>
        <dbReference type="ARBA" id="ARBA00048679"/>
    </source>
</evidence>
<keyword evidence="4 9" id="KW-0547">Nucleotide-binding</keyword>
<evidence type="ECO:0000256" key="7">
    <source>
        <dbReference type="ARBA" id="ARBA00047899"/>
    </source>
</evidence>
<evidence type="ECO:0000256" key="11">
    <source>
        <dbReference type="SAM" id="Phobius"/>
    </source>
</evidence>
<dbReference type="SMART" id="SM00220">
    <property type="entry name" value="S_TKc"/>
    <property type="match status" value="1"/>
</dbReference>
<dbReference type="InterPro" id="IPR000719">
    <property type="entry name" value="Prot_kinase_dom"/>
</dbReference>
<evidence type="ECO:0000256" key="5">
    <source>
        <dbReference type="ARBA" id="ARBA00022777"/>
    </source>
</evidence>
<keyword evidence="5 14" id="KW-0418">Kinase</keyword>
<evidence type="ECO:0000256" key="6">
    <source>
        <dbReference type="ARBA" id="ARBA00022840"/>
    </source>
</evidence>
<dbReference type="InterPro" id="IPR005543">
    <property type="entry name" value="PASTA_dom"/>
</dbReference>
<dbReference type="PROSITE" id="PS50011">
    <property type="entry name" value="PROTEIN_KINASE_DOM"/>
    <property type="match status" value="1"/>
</dbReference>
<keyword evidence="3 14" id="KW-0808">Transferase</keyword>
<keyword evidence="11" id="KW-0472">Membrane</keyword>
<feature type="region of interest" description="Disordered" evidence="10">
    <location>
        <begin position="576"/>
        <end position="596"/>
    </location>
</feature>
<gene>
    <name evidence="14" type="ORF">HMPREF0444_0705</name>
</gene>
<dbReference type="CDD" id="cd14014">
    <property type="entry name" value="STKc_PknB_like"/>
    <property type="match status" value="1"/>
</dbReference>
<dbReference type="PANTHER" id="PTHR43289">
    <property type="entry name" value="MITOGEN-ACTIVATED PROTEIN KINASE KINASE KINASE 20-RELATED"/>
    <property type="match status" value="1"/>
</dbReference>
<dbReference type="GO" id="GO:0005524">
    <property type="term" value="F:ATP binding"/>
    <property type="evidence" value="ECO:0007669"/>
    <property type="project" value="UniProtKB-UniRule"/>
</dbReference>
<dbReference type="FunFam" id="1.10.510.10:FF:000021">
    <property type="entry name" value="Serine/threonine protein kinase"/>
    <property type="match status" value="1"/>
</dbReference>
<feature type="binding site" evidence="9">
    <location>
        <position position="41"/>
    </location>
    <ligand>
        <name>ATP</name>
        <dbReference type="ChEBI" id="CHEBI:30616"/>
    </ligand>
</feature>
<accession>C8NFL0</accession>
<feature type="domain" description="PASTA" evidence="13">
    <location>
        <begin position="359"/>
        <end position="426"/>
    </location>
</feature>
<reference evidence="14 15" key="1">
    <citation type="submission" date="2009-08" db="EMBL/GenBank/DDBJ databases">
        <authorList>
            <person name="Muzny D."/>
            <person name="Qin X."/>
            <person name="Deng J."/>
            <person name="Jiang H."/>
            <person name="Liu Y."/>
            <person name="Qu J."/>
            <person name="Song X.-Z."/>
            <person name="Zhang L."/>
            <person name="Thornton R."/>
            <person name="Coyle M."/>
            <person name="Francisco L."/>
            <person name="Jackson L."/>
            <person name="Javaid M."/>
            <person name="Korchina V."/>
            <person name="Kovar C."/>
            <person name="Mata R."/>
            <person name="Mathew T."/>
            <person name="Ngo R."/>
            <person name="Nguyen L."/>
            <person name="Nguyen N."/>
            <person name="Okwuonu G."/>
            <person name="Ongeri F."/>
            <person name="Pham C."/>
            <person name="Simmons D."/>
            <person name="Wilczek-Boney K."/>
            <person name="Hale W."/>
            <person name="Jakkamsetti A."/>
            <person name="Pham P."/>
            <person name="Ruth R."/>
            <person name="San Lucas F."/>
            <person name="Warren J."/>
            <person name="Zhang J."/>
            <person name="Zhao Z."/>
            <person name="Zhou C."/>
            <person name="Zhu D."/>
            <person name="Lee S."/>
            <person name="Bess C."/>
            <person name="Blankenburg K."/>
            <person name="Forbes L."/>
            <person name="Fu Q."/>
            <person name="Gubbala S."/>
            <person name="Hirani K."/>
            <person name="Jayaseelan J.C."/>
            <person name="Lara F."/>
            <person name="Munidasa M."/>
            <person name="Palculict T."/>
            <person name="Patil S."/>
            <person name="Pu L.-L."/>
            <person name="Saada N."/>
            <person name="Tang L."/>
            <person name="Weissenberger G."/>
            <person name="Zhu Y."/>
            <person name="Hemphill L."/>
            <person name="Shang Y."/>
            <person name="Youmans B."/>
            <person name="Ayvaz T."/>
            <person name="Ross M."/>
            <person name="Santibanez J."/>
            <person name="Aqrawi P."/>
            <person name="Gross S."/>
            <person name="Joshi V."/>
            <person name="Fowler G."/>
            <person name="Nazareth L."/>
            <person name="Reid J."/>
            <person name="Worley K."/>
            <person name="Petrosino J."/>
            <person name="Highlander S."/>
            <person name="Gibbs R."/>
        </authorList>
    </citation>
    <scope>NUCLEOTIDE SEQUENCE [LARGE SCALE GENOMIC DNA]</scope>
    <source>
        <strain evidence="14 15">ATCC 49175</strain>
    </source>
</reference>
<dbReference type="GO" id="GO:0106310">
    <property type="term" value="F:protein serine kinase activity"/>
    <property type="evidence" value="ECO:0007669"/>
    <property type="project" value="RHEA"/>
</dbReference>
<comment type="catalytic activity">
    <reaction evidence="8">
        <text>L-seryl-[protein] + ATP = O-phospho-L-seryl-[protein] + ADP + H(+)</text>
        <dbReference type="Rhea" id="RHEA:17989"/>
        <dbReference type="Rhea" id="RHEA-COMP:9863"/>
        <dbReference type="Rhea" id="RHEA-COMP:11604"/>
        <dbReference type="ChEBI" id="CHEBI:15378"/>
        <dbReference type="ChEBI" id="CHEBI:29999"/>
        <dbReference type="ChEBI" id="CHEBI:30616"/>
        <dbReference type="ChEBI" id="CHEBI:83421"/>
        <dbReference type="ChEBI" id="CHEBI:456216"/>
        <dbReference type="EC" id="2.7.11.1"/>
    </reaction>
</comment>
<dbReference type="PROSITE" id="PS00107">
    <property type="entry name" value="PROTEIN_KINASE_ATP"/>
    <property type="match status" value="1"/>
</dbReference>
<dbReference type="Gene3D" id="2.60.40.2560">
    <property type="match status" value="1"/>
</dbReference>
<feature type="compositionally biased region" description="Polar residues" evidence="10">
    <location>
        <begin position="581"/>
        <end position="596"/>
    </location>
</feature>
<dbReference type="STRING" id="638301.HMPREF0444_0705"/>
<comment type="caution">
    <text evidence="14">The sequence shown here is derived from an EMBL/GenBank/DDBJ whole genome shotgun (WGS) entry which is preliminary data.</text>
</comment>
<dbReference type="Gene3D" id="1.10.510.10">
    <property type="entry name" value="Transferase(Phosphotransferase) domain 1"/>
    <property type="match status" value="1"/>
</dbReference>
<dbReference type="SMART" id="SM00740">
    <property type="entry name" value="PASTA"/>
    <property type="match status" value="3"/>
</dbReference>
<dbReference type="InterPro" id="IPR008271">
    <property type="entry name" value="Ser/Thr_kinase_AS"/>
</dbReference>
<organism evidence="14 15">
    <name type="scientific">Granulicatella adiacens ATCC 49175</name>
    <dbReference type="NCBI Taxonomy" id="638301"/>
    <lineage>
        <taxon>Bacteria</taxon>
        <taxon>Bacillati</taxon>
        <taxon>Bacillota</taxon>
        <taxon>Bacilli</taxon>
        <taxon>Lactobacillales</taxon>
        <taxon>Carnobacteriaceae</taxon>
        <taxon>Granulicatella</taxon>
    </lineage>
</organism>
<keyword evidence="11" id="KW-0812">Transmembrane</keyword>
<evidence type="ECO:0000256" key="9">
    <source>
        <dbReference type="PROSITE-ProRule" id="PRU10141"/>
    </source>
</evidence>
<dbReference type="CDD" id="cd06577">
    <property type="entry name" value="PASTA_pknB"/>
    <property type="match status" value="3"/>
</dbReference>
<evidence type="ECO:0000313" key="14">
    <source>
        <dbReference type="EMBL" id="EEW37346.1"/>
    </source>
</evidence>
<dbReference type="RefSeq" id="WP_005606595.1">
    <property type="nucleotide sequence ID" value="NZ_CP102283.1"/>
</dbReference>
<evidence type="ECO:0000256" key="3">
    <source>
        <dbReference type="ARBA" id="ARBA00022679"/>
    </source>
</evidence>
<dbReference type="PANTHER" id="PTHR43289:SF34">
    <property type="entry name" value="SERINE_THREONINE-PROTEIN KINASE YBDM-RELATED"/>
    <property type="match status" value="1"/>
</dbReference>
<evidence type="ECO:0000256" key="2">
    <source>
        <dbReference type="ARBA" id="ARBA00022527"/>
    </source>
</evidence>
<keyword evidence="6 9" id="KW-0067">ATP-binding</keyword>
<dbReference type="Pfam" id="PF00069">
    <property type="entry name" value="Pkinase"/>
    <property type="match status" value="1"/>
</dbReference>
<dbReference type="eggNOG" id="COG0515">
    <property type="taxonomic scope" value="Bacteria"/>
</dbReference>
<feature type="transmembrane region" description="Helical" evidence="11">
    <location>
        <begin position="336"/>
        <end position="356"/>
    </location>
</feature>
<dbReference type="Gene3D" id="3.30.10.20">
    <property type="match status" value="3"/>
</dbReference>
<keyword evidence="15" id="KW-1185">Reference proteome</keyword>
<dbReference type="GeneID" id="78412955"/>
<evidence type="ECO:0000256" key="1">
    <source>
        <dbReference type="ARBA" id="ARBA00012513"/>
    </source>
</evidence>
<proteinExistence type="predicted"/>
<name>C8NFL0_9LACT</name>